<protein>
    <submittedName>
        <fullName evidence="6">Transcription factor bHLH146</fullName>
    </submittedName>
</protein>
<dbReference type="Pfam" id="PF26576">
    <property type="entry name" value="IBH1_N"/>
    <property type="match status" value="1"/>
</dbReference>
<evidence type="ECO:0000256" key="1">
    <source>
        <dbReference type="ARBA" id="ARBA00004123"/>
    </source>
</evidence>
<evidence type="ECO:0000256" key="2">
    <source>
        <dbReference type="ARBA" id="ARBA00023015"/>
    </source>
</evidence>
<keyword evidence="2" id="KW-0805">Transcription regulation</keyword>
<dbReference type="PANTHER" id="PTHR33124">
    <property type="entry name" value="TRANSCRIPTION FACTOR IBH1-LIKE 1"/>
    <property type="match status" value="1"/>
</dbReference>
<dbReference type="GO" id="GO:0005634">
    <property type="term" value="C:nucleus"/>
    <property type="evidence" value="ECO:0007669"/>
    <property type="project" value="UniProtKB-SubCell"/>
</dbReference>
<evidence type="ECO:0000313" key="6">
    <source>
        <dbReference type="EMBL" id="RDX63408.1"/>
    </source>
</evidence>
<comment type="caution">
    <text evidence="6">The sequence shown here is derived from an EMBL/GenBank/DDBJ whole genome shotgun (WGS) entry which is preliminary data.</text>
</comment>
<evidence type="ECO:0000313" key="7">
    <source>
        <dbReference type="Proteomes" id="UP000257109"/>
    </source>
</evidence>
<keyword evidence="3" id="KW-0804">Transcription</keyword>
<name>A0A371EBJ6_MUCPR</name>
<accession>A0A371EBJ6</accession>
<proteinExistence type="predicted"/>
<gene>
    <name evidence="6" type="primary">BHLH146</name>
    <name evidence="6" type="ORF">CR513_58159</name>
</gene>
<dbReference type="InterPro" id="IPR044660">
    <property type="entry name" value="IBH1-like"/>
</dbReference>
<reference evidence="6" key="1">
    <citation type="submission" date="2018-05" db="EMBL/GenBank/DDBJ databases">
        <title>Draft genome of Mucuna pruriens seed.</title>
        <authorList>
            <person name="Nnadi N.E."/>
            <person name="Vos R."/>
            <person name="Hasami M.H."/>
            <person name="Devisetty U.K."/>
            <person name="Aguiy J.C."/>
        </authorList>
    </citation>
    <scope>NUCLEOTIDE SEQUENCE [LARGE SCALE GENOMIC DNA]</scope>
    <source>
        <strain evidence="6">JCA_2017</strain>
    </source>
</reference>
<dbReference type="OrthoDB" id="658598at2759"/>
<evidence type="ECO:0000256" key="4">
    <source>
        <dbReference type="ARBA" id="ARBA00023242"/>
    </source>
</evidence>
<dbReference type="CDD" id="cd11444">
    <property type="entry name" value="bHLH_AtIBH1_like"/>
    <property type="match status" value="1"/>
</dbReference>
<dbReference type="PANTHER" id="PTHR33124:SF42">
    <property type="entry name" value="TRANSCRIPTION FACTOR BHLH146"/>
    <property type="match status" value="1"/>
</dbReference>
<keyword evidence="4" id="KW-0539">Nucleus</keyword>
<evidence type="ECO:0000259" key="5">
    <source>
        <dbReference type="Pfam" id="PF26576"/>
    </source>
</evidence>
<dbReference type="Proteomes" id="UP000257109">
    <property type="component" value="Unassembled WGS sequence"/>
</dbReference>
<keyword evidence="7" id="KW-1185">Reference proteome</keyword>
<sequence>MRGKGAHGRDSLLWAVVESKKHLCCPMEGQVAKRRRVYSVEPNQIVQSIFTRNYLSHLVPALVKIKEKSSIEDNSHFDINNAVKYEVDMAMVLSAQGFAWSKGLKVKLQSDHVNAAKTTSFIENEAGKGSSKIYDKNEVVSMEFSSNPSSKSQVEALGSMSKYKDMSEMKRDLADEDEDMNMNKQWKRLRRLLLGGEEMCDDEQIVAELESYISCLQMQVNALQFLLPHTR</sequence>
<dbReference type="GO" id="GO:0006355">
    <property type="term" value="P:regulation of DNA-templated transcription"/>
    <property type="evidence" value="ECO:0007669"/>
    <property type="project" value="InterPro"/>
</dbReference>
<comment type="subcellular location">
    <subcellularLocation>
        <location evidence="1">Nucleus</location>
    </subcellularLocation>
</comment>
<feature type="non-terminal residue" evidence="6">
    <location>
        <position position="1"/>
    </location>
</feature>
<dbReference type="InterPro" id="IPR044549">
    <property type="entry name" value="bHLH_AtIBH1-like"/>
</dbReference>
<dbReference type="EMBL" id="QJKJ01014920">
    <property type="protein sequence ID" value="RDX63408.1"/>
    <property type="molecule type" value="Genomic_DNA"/>
</dbReference>
<feature type="domain" description="IBH1-like N-terminal" evidence="5">
    <location>
        <begin position="47"/>
        <end position="111"/>
    </location>
</feature>
<organism evidence="6 7">
    <name type="scientific">Mucuna pruriens</name>
    <name type="common">Velvet bean</name>
    <name type="synonym">Dolichos pruriens</name>
    <dbReference type="NCBI Taxonomy" id="157652"/>
    <lineage>
        <taxon>Eukaryota</taxon>
        <taxon>Viridiplantae</taxon>
        <taxon>Streptophyta</taxon>
        <taxon>Embryophyta</taxon>
        <taxon>Tracheophyta</taxon>
        <taxon>Spermatophyta</taxon>
        <taxon>Magnoliopsida</taxon>
        <taxon>eudicotyledons</taxon>
        <taxon>Gunneridae</taxon>
        <taxon>Pentapetalae</taxon>
        <taxon>rosids</taxon>
        <taxon>fabids</taxon>
        <taxon>Fabales</taxon>
        <taxon>Fabaceae</taxon>
        <taxon>Papilionoideae</taxon>
        <taxon>50 kb inversion clade</taxon>
        <taxon>NPAAA clade</taxon>
        <taxon>indigoferoid/millettioid clade</taxon>
        <taxon>Phaseoleae</taxon>
        <taxon>Mucuna</taxon>
    </lineage>
</organism>
<evidence type="ECO:0000256" key="3">
    <source>
        <dbReference type="ARBA" id="ARBA00023163"/>
    </source>
</evidence>
<dbReference type="InterPro" id="IPR059002">
    <property type="entry name" value="IBH1_N"/>
</dbReference>
<dbReference type="AlphaFoldDB" id="A0A371EBJ6"/>